<organism evidence="1 2">
    <name type="scientific">Metabacillus indicus</name>
    <name type="common">Bacillus indicus</name>
    <dbReference type="NCBI Taxonomy" id="246786"/>
    <lineage>
        <taxon>Bacteria</taxon>
        <taxon>Bacillati</taxon>
        <taxon>Bacillota</taxon>
        <taxon>Bacilli</taxon>
        <taxon>Bacillales</taxon>
        <taxon>Bacillaceae</taxon>
        <taxon>Metabacillus</taxon>
    </lineage>
</organism>
<proteinExistence type="predicted"/>
<evidence type="ECO:0000313" key="1">
    <source>
        <dbReference type="EMBL" id="KEZ52963.1"/>
    </source>
</evidence>
<accession>A0A084H051</accession>
<dbReference type="RefSeq" id="WP_029280411.1">
    <property type="nucleotide sequence ID" value="NZ_CANLZQ010000004.1"/>
</dbReference>
<dbReference type="Proteomes" id="UP000028549">
    <property type="component" value="Unassembled WGS sequence"/>
</dbReference>
<sequence>MDQINHTGLISGFNNLKQLEMAVAAAQKMTGSATMSMDPEAIQNAEKALQDAKAIYQTAGETGVDQPFLSNQNELLLQCEHQLNEAKK</sequence>
<reference evidence="1 2" key="1">
    <citation type="journal article" date="2005" name="Int. J. Syst. Evol. Microbiol.">
        <title>Bacillus cibi sp. nov., isolated from jeotgal, a traditional Korean fermented seafood.</title>
        <authorList>
            <person name="Yoon J.H."/>
            <person name="Lee C.H."/>
            <person name="Oh T.K."/>
        </authorList>
    </citation>
    <scope>NUCLEOTIDE SEQUENCE [LARGE SCALE GENOMIC DNA]</scope>
    <source>
        <strain evidence="1 2">DSM 16189</strain>
    </source>
</reference>
<name>A0A084H051_METID</name>
<gene>
    <name evidence="1" type="ORF">GS18_0209080</name>
</gene>
<dbReference type="Pfam" id="PF10819">
    <property type="entry name" value="DUF2564"/>
    <property type="match status" value="1"/>
</dbReference>
<dbReference type="EMBL" id="JNVC02000004">
    <property type="protein sequence ID" value="KEZ52963.1"/>
    <property type="molecule type" value="Genomic_DNA"/>
</dbReference>
<evidence type="ECO:0000313" key="2">
    <source>
        <dbReference type="Proteomes" id="UP000028549"/>
    </source>
</evidence>
<evidence type="ECO:0008006" key="3">
    <source>
        <dbReference type="Google" id="ProtNLM"/>
    </source>
</evidence>
<comment type="caution">
    <text evidence="1">The sequence shown here is derived from an EMBL/GenBank/DDBJ whole genome shotgun (WGS) entry which is preliminary data.</text>
</comment>
<protein>
    <recommendedName>
        <fullName evidence="3">Cytosolic protein</fullName>
    </recommendedName>
</protein>
<dbReference type="InterPro" id="IPR020314">
    <property type="entry name" value="Uncharacterised_YpzA"/>
</dbReference>
<keyword evidence="2" id="KW-1185">Reference proteome</keyword>
<dbReference type="AlphaFoldDB" id="A0A084H051"/>